<feature type="compositionally biased region" description="Basic and acidic residues" evidence="1">
    <location>
        <begin position="40"/>
        <end position="87"/>
    </location>
</feature>
<dbReference type="EnsemblMetazoa" id="XM_014390111.1">
    <property type="protein sequence ID" value="XP_014245597.1"/>
    <property type="gene ID" value="LOC106664410"/>
</dbReference>
<dbReference type="RefSeq" id="XP_014245597.1">
    <property type="nucleotide sequence ID" value="XM_014390111.1"/>
</dbReference>
<organism evidence="2 3">
    <name type="scientific">Cimex lectularius</name>
    <name type="common">Bed bug</name>
    <name type="synonym">Acanthia lectularia</name>
    <dbReference type="NCBI Taxonomy" id="79782"/>
    <lineage>
        <taxon>Eukaryota</taxon>
        <taxon>Metazoa</taxon>
        <taxon>Ecdysozoa</taxon>
        <taxon>Arthropoda</taxon>
        <taxon>Hexapoda</taxon>
        <taxon>Insecta</taxon>
        <taxon>Pterygota</taxon>
        <taxon>Neoptera</taxon>
        <taxon>Paraneoptera</taxon>
        <taxon>Hemiptera</taxon>
        <taxon>Heteroptera</taxon>
        <taxon>Panheteroptera</taxon>
        <taxon>Cimicomorpha</taxon>
        <taxon>Cimicidae</taxon>
        <taxon>Cimex</taxon>
    </lineage>
</organism>
<feature type="compositionally biased region" description="Basic and acidic residues" evidence="1">
    <location>
        <begin position="18"/>
        <end position="30"/>
    </location>
</feature>
<dbReference type="Proteomes" id="UP000494040">
    <property type="component" value="Unassembled WGS sequence"/>
</dbReference>
<evidence type="ECO:0000313" key="2">
    <source>
        <dbReference type="EnsemblMetazoa" id="XP_014245597.1"/>
    </source>
</evidence>
<proteinExistence type="predicted"/>
<reference evidence="2" key="1">
    <citation type="submission" date="2022-01" db="UniProtKB">
        <authorList>
            <consortium name="EnsemblMetazoa"/>
        </authorList>
    </citation>
    <scope>IDENTIFICATION</scope>
</reference>
<sequence length="175" mass="19947">MMSAKQPIGHVNMTSEYTKPKELHEKRESTGHYYLSSEPTRPKTVEKKHAEGHKDMGVHPNRHAQDRRDNVGHKDISSQINRERQTEKLPAGHKLIGSRGSATKEVERRSGSIGHHSMNSRGSRQLPKTIPPKVIVRCMLSILKSSLRRSHRKTTVSLIRAITIIWLRIAEVMEI</sequence>
<feature type="region of interest" description="Disordered" evidence="1">
    <location>
        <begin position="1"/>
        <end position="127"/>
    </location>
</feature>
<name>A0A8I6RKV5_CIMLE</name>
<accession>A0A8I6RKV5</accession>
<evidence type="ECO:0000313" key="3">
    <source>
        <dbReference type="Proteomes" id="UP000494040"/>
    </source>
</evidence>
<dbReference type="AlphaFoldDB" id="A0A8I6RKV5"/>
<keyword evidence="3" id="KW-1185">Reference proteome</keyword>
<evidence type="ECO:0000256" key="1">
    <source>
        <dbReference type="SAM" id="MobiDB-lite"/>
    </source>
</evidence>
<dbReference type="GeneID" id="106664410"/>
<protein>
    <submittedName>
        <fullName evidence="2">Uncharacterized protein</fullName>
    </submittedName>
</protein>